<dbReference type="PROSITE" id="PS51012">
    <property type="entry name" value="ABC_TM2"/>
    <property type="match status" value="1"/>
</dbReference>
<feature type="transmembrane region" description="Helical" evidence="8">
    <location>
        <begin position="235"/>
        <end position="254"/>
    </location>
</feature>
<keyword evidence="5 8" id="KW-0812">Transmembrane</keyword>
<dbReference type="PANTHER" id="PTHR30413:SF8">
    <property type="entry name" value="TRANSPORT PERMEASE PROTEIN"/>
    <property type="match status" value="1"/>
</dbReference>
<dbReference type="GO" id="GO:0043190">
    <property type="term" value="C:ATP-binding cassette (ABC) transporter complex"/>
    <property type="evidence" value="ECO:0007669"/>
    <property type="project" value="InterPro"/>
</dbReference>
<protein>
    <submittedName>
        <fullName evidence="10">Polysialic acid transport protein KpsM</fullName>
    </submittedName>
</protein>
<dbReference type="Pfam" id="PF01061">
    <property type="entry name" value="ABC2_membrane"/>
    <property type="match status" value="1"/>
</dbReference>
<evidence type="ECO:0000313" key="10">
    <source>
        <dbReference type="EMBL" id="MPL82906.1"/>
    </source>
</evidence>
<evidence type="ECO:0000259" key="9">
    <source>
        <dbReference type="PROSITE" id="PS51012"/>
    </source>
</evidence>
<evidence type="ECO:0000256" key="8">
    <source>
        <dbReference type="SAM" id="Phobius"/>
    </source>
</evidence>
<feature type="domain" description="ABC transmembrane type-2" evidence="9">
    <location>
        <begin position="39"/>
        <end position="256"/>
    </location>
</feature>
<feature type="transmembrane region" description="Helical" evidence="8">
    <location>
        <begin position="70"/>
        <end position="88"/>
    </location>
</feature>
<evidence type="ECO:0000256" key="7">
    <source>
        <dbReference type="ARBA" id="ARBA00023136"/>
    </source>
</evidence>
<dbReference type="PIRSF" id="PIRSF006648">
    <property type="entry name" value="DrrB"/>
    <property type="match status" value="1"/>
</dbReference>
<dbReference type="InterPro" id="IPR013525">
    <property type="entry name" value="ABC2_TM"/>
</dbReference>
<reference evidence="10" key="1">
    <citation type="submission" date="2019-08" db="EMBL/GenBank/DDBJ databases">
        <authorList>
            <person name="Kucharzyk K."/>
            <person name="Murdoch R.W."/>
            <person name="Higgins S."/>
            <person name="Loffler F."/>
        </authorList>
    </citation>
    <scope>NUCLEOTIDE SEQUENCE</scope>
</reference>
<sequence>MAFESITNNRFILNFMKYRYLLYELVKKSVKLEYRRSFLGIFWIFLSPLLYTIVLTIVFSTFLGKTIENYPVYLLCGRLAFDFFSGGTKASLNSLKKASIIKRIYVPKYIYPLASVLGKYVTFLMSLIVLALLVIVTGVVLTWHVFSLILPFLLLFFLTLGVGLTLATIVVFFRDVQHLWGVFTTLLMWCSALFYPVSIVPEKYQFIFQYNPIFQIIDMIRRSVIYGQSYDPFQVFYVLGITIFFLVLGIALLFKYQDKFILYI</sequence>
<dbReference type="InterPro" id="IPR047817">
    <property type="entry name" value="ABC2_TM_bact-type"/>
</dbReference>
<dbReference type="PRINTS" id="PR00164">
    <property type="entry name" value="ABC2TRNSPORT"/>
</dbReference>
<dbReference type="PANTHER" id="PTHR30413">
    <property type="entry name" value="INNER MEMBRANE TRANSPORT PERMEASE"/>
    <property type="match status" value="1"/>
</dbReference>
<keyword evidence="4" id="KW-0997">Cell inner membrane</keyword>
<dbReference type="EMBL" id="VSSQ01000169">
    <property type="protein sequence ID" value="MPL82906.1"/>
    <property type="molecule type" value="Genomic_DNA"/>
</dbReference>
<keyword evidence="2" id="KW-0813">Transport</keyword>
<evidence type="ECO:0000256" key="3">
    <source>
        <dbReference type="ARBA" id="ARBA00022475"/>
    </source>
</evidence>
<comment type="subcellular location">
    <subcellularLocation>
        <location evidence="1">Cell inner membrane</location>
        <topology evidence="1">Multi-pass membrane protein</topology>
    </subcellularLocation>
</comment>
<keyword evidence="6 8" id="KW-1133">Transmembrane helix</keyword>
<evidence type="ECO:0000256" key="1">
    <source>
        <dbReference type="ARBA" id="ARBA00004429"/>
    </source>
</evidence>
<evidence type="ECO:0000256" key="4">
    <source>
        <dbReference type="ARBA" id="ARBA00022519"/>
    </source>
</evidence>
<feature type="transmembrane region" description="Helical" evidence="8">
    <location>
        <begin position="179"/>
        <end position="197"/>
    </location>
</feature>
<keyword evidence="7 8" id="KW-0472">Membrane</keyword>
<dbReference type="GO" id="GO:0015920">
    <property type="term" value="P:lipopolysaccharide transport"/>
    <property type="evidence" value="ECO:0007669"/>
    <property type="project" value="TreeGrafter"/>
</dbReference>
<feature type="transmembrane region" description="Helical" evidence="8">
    <location>
        <begin position="148"/>
        <end position="172"/>
    </location>
</feature>
<dbReference type="InterPro" id="IPR000412">
    <property type="entry name" value="ABC_2_transport"/>
</dbReference>
<dbReference type="GO" id="GO:0140359">
    <property type="term" value="F:ABC-type transporter activity"/>
    <property type="evidence" value="ECO:0007669"/>
    <property type="project" value="InterPro"/>
</dbReference>
<feature type="transmembrane region" description="Helical" evidence="8">
    <location>
        <begin position="38"/>
        <end position="64"/>
    </location>
</feature>
<dbReference type="AlphaFoldDB" id="A0A644UV05"/>
<evidence type="ECO:0000256" key="6">
    <source>
        <dbReference type="ARBA" id="ARBA00022989"/>
    </source>
</evidence>
<evidence type="ECO:0000256" key="5">
    <source>
        <dbReference type="ARBA" id="ARBA00022692"/>
    </source>
</evidence>
<accession>A0A644UV05</accession>
<evidence type="ECO:0000256" key="2">
    <source>
        <dbReference type="ARBA" id="ARBA00022448"/>
    </source>
</evidence>
<keyword evidence="3" id="KW-1003">Cell membrane</keyword>
<proteinExistence type="predicted"/>
<name>A0A644UV05_9ZZZZ</name>
<gene>
    <name evidence="10" type="primary">kpsM_1</name>
    <name evidence="10" type="ORF">SDC9_28855</name>
</gene>
<comment type="caution">
    <text evidence="10">The sequence shown here is derived from an EMBL/GenBank/DDBJ whole genome shotgun (WGS) entry which is preliminary data.</text>
</comment>
<feature type="transmembrane region" description="Helical" evidence="8">
    <location>
        <begin position="109"/>
        <end position="136"/>
    </location>
</feature>
<organism evidence="10">
    <name type="scientific">bioreactor metagenome</name>
    <dbReference type="NCBI Taxonomy" id="1076179"/>
    <lineage>
        <taxon>unclassified sequences</taxon>
        <taxon>metagenomes</taxon>
        <taxon>ecological metagenomes</taxon>
    </lineage>
</organism>